<dbReference type="Proteomes" id="UP001197795">
    <property type="component" value="Unassembled WGS sequence"/>
</dbReference>
<evidence type="ECO:0000313" key="3">
    <source>
        <dbReference type="Proteomes" id="UP001197795"/>
    </source>
</evidence>
<dbReference type="AlphaFoldDB" id="A0AAE2ZX38"/>
<dbReference type="Gene3D" id="3.90.550.10">
    <property type="entry name" value="Spore Coat Polysaccharide Biosynthesis Protein SpsA, Chain A"/>
    <property type="match status" value="1"/>
</dbReference>
<organism evidence="2 3">
    <name type="scientific">Waltera acetigignens</name>
    <dbReference type="NCBI Taxonomy" id="2981769"/>
    <lineage>
        <taxon>Bacteria</taxon>
        <taxon>Bacillati</taxon>
        <taxon>Bacillota</taxon>
        <taxon>Clostridia</taxon>
        <taxon>Lachnospirales</taxon>
        <taxon>Lachnospiraceae</taxon>
        <taxon>Waltera</taxon>
    </lineage>
</organism>
<protein>
    <submittedName>
        <fullName evidence="2">Glycosyltransferase family protein</fullName>
    </submittedName>
</protein>
<evidence type="ECO:0000259" key="1">
    <source>
        <dbReference type="Pfam" id="PF13712"/>
    </source>
</evidence>
<feature type="domain" description="Streptomycin biosynthesis protein StrF" evidence="1">
    <location>
        <begin position="7"/>
        <end position="222"/>
    </location>
</feature>
<dbReference type="RefSeq" id="WP_227732982.1">
    <property type="nucleotide sequence ID" value="NZ_JAJEPV010000010.1"/>
</dbReference>
<sequence>MDNHKFAFIICSNNSIMLNECIFYIHQLIIPKNYDIEILTVKNASSITSAYNEAMVSCNAKYKIYMHQDVFILNRNFLNDALSIFLSDPKIGLLGMVGYTKISPDGIMWHIPRCGNLYLSSSAPAVPYPPLDTYSYSLEQDGYSSVALIDGFLMMTAYDLRWDEETLTGWDFYDAFQSINFLENGYRIAVPTQLYPWCLHDSDHFNNLIHYDEFRQCFKQKYHSLLGKNINEIVESMS</sequence>
<gene>
    <name evidence="2" type="ORF">LKD75_05730</name>
</gene>
<accession>A0AAE2ZX38</accession>
<name>A0AAE2ZX38_9FIRM</name>
<dbReference type="EMBL" id="JAJEPV010000010">
    <property type="protein sequence ID" value="MCC2119097.1"/>
    <property type="molecule type" value="Genomic_DNA"/>
</dbReference>
<dbReference type="SUPFAM" id="SSF53448">
    <property type="entry name" value="Nucleotide-diphospho-sugar transferases"/>
    <property type="match status" value="1"/>
</dbReference>
<evidence type="ECO:0000313" key="2">
    <source>
        <dbReference type="EMBL" id="MCC2119097.1"/>
    </source>
</evidence>
<keyword evidence="3" id="KW-1185">Reference proteome</keyword>
<dbReference type="InterPro" id="IPR059123">
    <property type="entry name" value="StrF_dom"/>
</dbReference>
<proteinExistence type="predicted"/>
<reference evidence="2 3" key="1">
    <citation type="submission" date="2021-10" db="EMBL/GenBank/DDBJ databases">
        <title>Anaerobic single-cell dispensing facilitates the cultivation of human gut bacteria.</title>
        <authorList>
            <person name="Afrizal A."/>
        </authorList>
    </citation>
    <scope>NUCLEOTIDE SEQUENCE [LARGE SCALE GENOMIC DNA]</scope>
    <source>
        <strain evidence="2 3">CLA-AA-H273</strain>
    </source>
</reference>
<dbReference type="Pfam" id="PF13712">
    <property type="entry name" value="Glyco_tranf_2_5"/>
    <property type="match status" value="1"/>
</dbReference>
<comment type="caution">
    <text evidence="2">The sequence shown here is derived from an EMBL/GenBank/DDBJ whole genome shotgun (WGS) entry which is preliminary data.</text>
</comment>
<dbReference type="InterPro" id="IPR029044">
    <property type="entry name" value="Nucleotide-diphossugar_trans"/>
</dbReference>